<comment type="caution">
    <text evidence="1">The sequence shown here is derived from an EMBL/GenBank/DDBJ whole genome shotgun (WGS) entry which is preliminary data.</text>
</comment>
<sequence length="42" mass="4838">MSLTERRVGVIPGKACKQLFAYTQIKLLPPRFFNYLSATYSK</sequence>
<proteinExistence type="predicted"/>
<name>A0A139LTW8_9BACE</name>
<dbReference type="EMBL" id="LTDF01000035">
    <property type="protein sequence ID" value="KXT54887.1"/>
    <property type="molecule type" value="Genomic_DNA"/>
</dbReference>
<organism evidence="1">
    <name type="scientific">Bacteroides intestinalis</name>
    <dbReference type="NCBI Taxonomy" id="329854"/>
    <lineage>
        <taxon>Bacteria</taxon>
        <taxon>Pseudomonadati</taxon>
        <taxon>Bacteroidota</taxon>
        <taxon>Bacteroidia</taxon>
        <taxon>Bacteroidales</taxon>
        <taxon>Bacteroidaceae</taxon>
        <taxon>Bacteroides</taxon>
    </lineage>
</organism>
<dbReference type="Proteomes" id="UP000070319">
    <property type="component" value="Unassembled WGS sequence"/>
</dbReference>
<dbReference type="PATRIC" id="fig|329854.7.peg.499"/>
<protein>
    <submittedName>
        <fullName evidence="1">Uncharacterized protein</fullName>
    </submittedName>
</protein>
<reference evidence="1 2" key="1">
    <citation type="submission" date="2016-02" db="EMBL/GenBank/DDBJ databases">
        <authorList>
            <person name="Wen L."/>
            <person name="He K."/>
            <person name="Yang H."/>
        </authorList>
    </citation>
    <scope>NUCLEOTIDE SEQUENCE [LARGE SCALE GENOMIC DNA]</scope>
    <source>
        <strain evidence="1 2">KLE1704</strain>
    </source>
</reference>
<accession>A0A139LTW8</accession>
<evidence type="ECO:0000313" key="1">
    <source>
        <dbReference type="EMBL" id="KXT54887.1"/>
    </source>
</evidence>
<gene>
    <name evidence="1" type="ORF">HMPREF2531_00498</name>
</gene>
<evidence type="ECO:0000313" key="2">
    <source>
        <dbReference type="Proteomes" id="UP000070319"/>
    </source>
</evidence>
<dbReference type="AlphaFoldDB" id="A0A139LTW8"/>